<gene>
    <name evidence="2 3" type="primary">mtnA</name>
    <name evidence="3" type="ORF">ACFFP0_02020</name>
</gene>
<comment type="caution">
    <text evidence="3">The sequence shown here is derived from an EMBL/GenBank/DDBJ whole genome shotgun (WGS) entry which is preliminary data.</text>
</comment>
<evidence type="ECO:0000256" key="2">
    <source>
        <dbReference type="HAMAP-Rule" id="MF_01678"/>
    </source>
</evidence>
<dbReference type="NCBIfam" id="NF004326">
    <property type="entry name" value="PRK05720.1"/>
    <property type="match status" value="1"/>
</dbReference>
<feature type="active site" description="Proton donor" evidence="2">
    <location>
        <position position="243"/>
    </location>
</feature>
<dbReference type="InterPro" id="IPR000649">
    <property type="entry name" value="IF-2B-related"/>
</dbReference>
<comment type="function">
    <text evidence="2">Catalyzes the interconversion of methylthioribose-1-phosphate (MTR-1-P) into methylthioribulose-1-phosphate (MTRu-1-P).</text>
</comment>
<evidence type="ECO:0000313" key="4">
    <source>
        <dbReference type="Proteomes" id="UP001589692"/>
    </source>
</evidence>
<comment type="similarity">
    <text evidence="2">Belongs to the EIF-2B alpha/beta/delta subunits family. MtnA subfamily.</text>
</comment>
<reference evidence="3 4" key="1">
    <citation type="submission" date="2024-09" db="EMBL/GenBank/DDBJ databases">
        <authorList>
            <person name="Sun Q."/>
            <person name="Mori K."/>
        </authorList>
    </citation>
    <scope>NUCLEOTIDE SEQUENCE [LARGE SCALE GENOMIC DNA]</scope>
    <source>
        <strain evidence="3 4">TBRC 4938</strain>
    </source>
</reference>
<comment type="catalytic activity">
    <reaction evidence="2">
        <text>5-(methylsulfanyl)-alpha-D-ribose 1-phosphate = 5-(methylsulfanyl)-D-ribulose 1-phosphate</text>
        <dbReference type="Rhea" id="RHEA:19989"/>
        <dbReference type="ChEBI" id="CHEBI:58533"/>
        <dbReference type="ChEBI" id="CHEBI:58548"/>
        <dbReference type="EC" id="5.3.1.23"/>
    </reaction>
</comment>
<feature type="binding site" evidence="2">
    <location>
        <begin position="253"/>
        <end position="254"/>
    </location>
    <ligand>
        <name>substrate</name>
    </ligand>
</feature>
<dbReference type="GO" id="GO:0046523">
    <property type="term" value="F:S-methyl-5-thioribose-1-phosphate isomerase activity"/>
    <property type="evidence" value="ECO:0007669"/>
    <property type="project" value="UniProtKB-EC"/>
</dbReference>
<dbReference type="Proteomes" id="UP001589692">
    <property type="component" value="Unassembled WGS sequence"/>
</dbReference>
<feature type="binding site" evidence="2">
    <location>
        <begin position="53"/>
        <end position="55"/>
    </location>
    <ligand>
        <name>substrate</name>
    </ligand>
</feature>
<dbReference type="InterPro" id="IPR037171">
    <property type="entry name" value="NagB/RpiA_transferase-like"/>
</dbReference>
<dbReference type="Gene3D" id="1.20.120.420">
    <property type="entry name" value="translation initiation factor eif-2b, domain 1"/>
    <property type="match status" value="1"/>
</dbReference>
<keyword evidence="2" id="KW-0028">Amino-acid biosynthesis</keyword>
<evidence type="ECO:0000313" key="3">
    <source>
        <dbReference type="EMBL" id="MFB9947602.1"/>
    </source>
</evidence>
<evidence type="ECO:0000256" key="1">
    <source>
        <dbReference type="ARBA" id="ARBA00023235"/>
    </source>
</evidence>
<dbReference type="RefSeq" id="WP_377255367.1">
    <property type="nucleotide sequence ID" value="NZ_JBHMAA010000003.1"/>
</dbReference>
<keyword evidence="4" id="KW-1185">Reference proteome</keyword>
<accession>A0ABV6ACM3</accession>
<name>A0ABV6ACM3_9HYPH</name>
<dbReference type="Pfam" id="PF01008">
    <property type="entry name" value="IF-2B"/>
    <property type="match status" value="1"/>
</dbReference>
<feature type="binding site" evidence="2">
    <location>
        <position position="90"/>
    </location>
    <ligand>
        <name>substrate</name>
    </ligand>
</feature>
<dbReference type="PANTHER" id="PTHR43475:SF1">
    <property type="entry name" value="METHYLTHIORIBOSE-1-PHOSPHATE ISOMERASE"/>
    <property type="match status" value="1"/>
</dbReference>
<dbReference type="EC" id="5.3.1.23" evidence="2"/>
<dbReference type="EMBL" id="JBHMAA010000003">
    <property type="protein sequence ID" value="MFB9947602.1"/>
    <property type="molecule type" value="Genomic_DNA"/>
</dbReference>
<comment type="pathway">
    <text evidence="2">Amino-acid biosynthesis; L-methionine biosynthesis via salvage pathway; L-methionine from S-methyl-5-thio-alpha-D-ribose 1-phosphate: step 1/6.</text>
</comment>
<dbReference type="HAMAP" id="MF_01678">
    <property type="entry name" value="Salvage_MtnA"/>
    <property type="match status" value="1"/>
</dbReference>
<dbReference type="InterPro" id="IPR011559">
    <property type="entry name" value="Initiation_fac_2B_a/b/d"/>
</dbReference>
<dbReference type="PANTHER" id="PTHR43475">
    <property type="entry name" value="METHYLTHIORIBOSE-1-PHOSPHATE ISOMERASE"/>
    <property type="match status" value="1"/>
</dbReference>
<dbReference type="NCBIfam" id="TIGR00512">
    <property type="entry name" value="salvage_mtnA"/>
    <property type="match status" value="1"/>
</dbReference>
<sequence length="360" mass="38142">MKINGQSWRTIWLDDNGHSVSIIDQTLLPHVFRIVRLDSADDAARAIRSMQVRGAPLIGVTAAFGVALALRTDSSDAALEAVLALLHATRPTAVNLHWTLDRAAGVLRPLAASRRAEIALDLALRLAEEDVAINRAIGEHGADIIRAIATRHPGRTVNIATHCNAGWLGTVDYGTALAPIYRAHDEGIAVHVYVDETRPRLQGAALTAFELGQHGVPHTVIPDGASGHVIRTRGVDLAITGCDRVARNGDTANKIGTYMLALAAADNHVPFYVALPSRTVDLSLAAGHAIEIEERDEREVLSVSGRDGDGAITSLSIAAPGANAFNPAFDVTPARLVRAFITERGILAPADFGLLADDAA</sequence>
<feature type="binding site" evidence="2">
    <location>
        <position position="202"/>
    </location>
    <ligand>
        <name>substrate</name>
    </ligand>
</feature>
<dbReference type="InterPro" id="IPR027363">
    <property type="entry name" value="M1Pi_N"/>
</dbReference>
<keyword evidence="2" id="KW-0486">Methionine biosynthesis</keyword>
<dbReference type="InterPro" id="IPR042529">
    <property type="entry name" value="IF_2B-like_C"/>
</dbReference>
<organism evidence="3 4">
    <name type="scientific">Rhizobium puerariae</name>
    <dbReference type="NCBI Taxonomy" id="1585791"/>
    <lineage>
        <taxon>Bacteria</taxon>
        <taxon>Pseudomonadati</taxon>
        <taxon>Pseudomonadota</taxon>
        <taxon>Alphaproteobacteria</taxon>
        <taxon>Hyphomicrobiales</taxon>
        <taxon>Rhizobiaceae</taxon>
        <taxon>Rhizobium/Agrobacterium group</taxon>
        <taxon>Rhizobium</taxon>
    </lineage>
</organism>
<dbReference type="SUPFAM" id="SSF100950">
    <property type="entry name" value="NagB/RpiA/CoA transferase-like"/>
    <property type="match status" value="1"/>
</dbReference>
<proteinExistence type="inferred from homology"/>
<keyword evidence="1 2" id="KW-0413">Isomerase</keyword>
<protein>
    <recommendedName>
        <fullName evidence="2">Methylthioribose-1-phosphate isomerase</fullName>
        <shortName evidence="2">M1Pi</shortName>
        <shortName evidence="2">MTR-1-P isomerase</shortName>
        <ecNumber evidence="2">5.3.1.23</ecNumber>
    </recommendedName>
    <alternativeName>
        <fullName evidence="2">S-methyl-5-thioribose-1-phosphate isomerase</fullName>
    </alternativeName>
</protein>
<feature type="site" description="Transition state stabilizer" evidence="2">
    <location>
        <position position="163"/>
    </location>
</feature>
<dbReference type="NCBIfam" id="TIGR00524">
    <property type="entry name" value="eIF-2B_rel"/>
    <property type="match status" value="1"/>
</dbReference>
<dbReference type="Gene3D" id="3.40.50.10470">
    <property type="entry name" value="Translation initiation factor eif-2b, domain 2"/>
    <property type="match status" value="1"/>
</dbReference>
<dbReference type="InterPro" id="IPR005251">
    <property type="entry name" value="IF-M1Pi"/>
</dbReference>